<organism evidence="1 2">
    <name type="scientific">Burkholderia multivorans</name>
    <dbReference type="NCBI Taxonomy" id="87883"/>
    <lineage>
        <taxon>Bacteria</taxon>
        <taxon>Pseudomonadati</taxon>
        <taxon>Pseudomonadota</taxon>
        <taxon>Betaproteobacteria</taxon>
        <taxon>Burkholderiales</taxon>
        <taxon>Burkholderiaceae</taxon>
        <taxon>Burkholderia</taxon>
        <taxon>Burkholderia cepacia complex</taxon>
    </lineage>
</organism>
<reference evidence="1" key="1">
    <citation type="submission" date="2021-06" db="EMBL/GenBank/DDBJ databases">
        <title>A collection of bacterial strains from the Burkholderia cepacia Research Laboratory and Repository.</title>
        <authorList>
            <person name="Lipuma J."/>
            <person name="Spilker T."/>
        </authorList>
    </citation>
    <scope>NUCLEOTIDE SEQUENCE</scope>
    <source>
        <strain evidence="1">AU37435</strain>
    </source>
</reference>
<gene>
    <name evidence="1" type="ORF">KTE52_31050</name>
</gene>
<dbReference type="AlphaFoldDB" id="A0AAP2HQQ9"/>
<dbReference type="Proteomes" id="UP001196915">
    <property type="component" value="Unassembled WGS sequence"/>
</dbReference>
<proteinExistence type="predicted"/>
<dbReference type="EMBL" id="JAHPMX010000039">
    <property type="protein sequence ID" value="MBU9360763.1"/>
    <property type="molecule type" value="Genomic_DNA"/>
</dbReference>
<evidence type="ECO:0000313" key="2">
    <source>
        <dbReference type="Proteomes" id="UP001196915"/>
    </source>
</evidence>
<name>A0AAP2HQQ9_9BURK</name>
<protein>
    <submittedName>
        <fullName evidence="1">Uncharacterized protein</fullName>
    </submittedName>
</protein>
<dbReference type="RefSeq" id="WP_217085070.1">
    <property type="nucleotide sequence ID" value="NZ_CAJHDR010000060.1"/>
</dbReference>
<sequence>MLGNLLKAYAGMHFHQVITGDTTTTVVNERRERLMVNDPVLHTTEVPLPDVNAAIAYQQKQIGRELGQYDERSNSCVDHVANVLRAGGENVPSGPLGQSRYLTQRGFKMKVR</sequence>
<accession>A0AAP2HQQ9</accession>
<comment type="caution">
    <text evidence="1">The sequence shown here is derived from an EMBL/GenBank/DDBJ whole genome shotgun (WGS) entry which is preliminary data.</text>
</comment>
<evidence type="ECO:0000313" key="1">
    <source>
        <dbReference type="EMBL" id="MBU9360763.1"/>
    </source>
</evidence>